<dbReference type="OrthoDB" id="73846at2759"/>
<dbReference type="Gene3D" id="1.10.8.140">
    <property type="entry name" value="PDCD5-like"/>
    <property type="match status" value="1"/>
</dbReference>
<dbReference type="InterPro" id="IPR050838">
    <property type="entry name" value="Ketopantoate_reductase"/>
</dbReference>
<dbReference type="InterPro" id="IPR013328">
    <property type="entry name" value="6PGD_dom2"/>
</dbReference>
<dbReference type="GO" id="GO:0005739">
    <property type="term" value="C:mitochondrion"/>
    <property type="evidence" value="ECO:0007669"/>
    <property type="project" value="TreeGrafter"/>
</dbReference>
<dbReference type="GO" id="GO:0008677">
    <property type="term" value="F:2-dehydropantoate 2-reductase activity"/>
    <property type="evidence" value="ECO:0007669"/>
    <property type="project" value="TreeGrafter"/>
</dbReference>
<feature type="region of interest" description="Disordered" evidence="4">
    <location>
        <begin position="496"/>
        <end position="517"/>
    </location>
</feature>
<evidence type="ECO:0000256" key="1">
    <source>
        <dbReference type="ARBA" id="ARBA00010490"/>
    </source>
</evidence>
<comment type="caution">
    <text evidence="6">The sequence shown here is derived from an EMBL/GenBank/DDBJ whole genome shotgun (WGS) entry which is preliminary data.</text>
</comment>
<evidence type="ECO:0000259" key="5">
    <source>
        <dbReference type="Pfam" id="PF02558"/>
    </source>
</evidence>
<gene>
    <name evidence="6" type="ORF">BK809_0005665</name>
</gene>
<feature type="domain" description="Ketopantoate reductase N-terminal" evidence="5">
    <location>
        <begin position="133"/>
        <end position="234"/>
    </location>
</feature>
<dbReference type="GO" id="GO:0003677">
    <property type="term" value="F:DNA binding"/>
    <property type="evidence" value="ECO:0007669"/>
    <property type="project" value="InterPro"/>
</dbReference>
<dbReference type="STRING" id="420778.A0A1S8BN42"/>
<dbReference type="InterPro" id="IPR013332">
    <property type="entry name" value="KPR_N"/>
</dbReference>
<dbReference type="Pfam" id="PF01984">
    <property type="entry name" value="dsDNA_bind"/>
    <property type="match status" value="1"/>
</dbReference>
<dbReference type="SUPFAM" id="SSF46950">
    <property type="entry name" value="Double-stranded DNA-binding domain"/>
    <property type="match status" value="1"/>
</dbReference>
<accession>A0A1S8BN42</accession>
<dbReference type="PANTHER" id="PTHR43765:SF2">
    <property type="entry name" value="2-DEHYDROPANTOATE 2-REDUCTASE"/>
    <property type="match status" value="1"/>
</dbReference>
<evidence type="ECO:0000256" key="2">
    <source>
        <dbReference type="ARBA" id="ARBA00022857"/>
    </source>
</evidence>
<dbReference type="Gene3D" id="3.40.50.720">
    <property type="entry name" value="NAD(P)-binding Rossmann-like Domain"/>
    <property type="match status" value="1"/>
</dbReference>
<dbReference type="InterPro" id="IPR002836">
    <property type="entry name" value="PDCD5-like"/>
</dbReference>
<proteinExistence type="inferred from homology"/>
<organism evidence="6 7">
    <name type="scientific">Diplodia seriata</name>
    <dbReference type="NCBI Taxonomy" id="420778"/>
    <lineage>
        <taxon>Eukaryota</taxon>
        <taxon>Fungi</taxon>
        <taxon>Dikarya</taxon>
        <taxon>Ascomycota</taxon>
        <taxon>Pezizomycotina</taxon>
        <taxon>Dothideomycetes</taxon>
        <taxon>Dothideomycetes incertae sedis</taxon>
        <taxon>Botryosphaeriales</taxon>
        <taxon>Botryosphaeriaceae</taxon>
        <taxon>Diplodia</taxon>
    </lineage>
</organism>
<protein>
    <submittedName>
        <fullName evidence="6">Putative 2-dehydropantoate 2-reductase</fullName>
    </submittedName>
</protein>
<dbReference type="SUPFAM" id="SSF48179">
    <property type="entry name" value="6-phosphogluconate dehydrogenase C-terminal domain-like"/>
    <property type="match status" value="1"/>
</dbReference>
<reference evidence="6 7" key="1">
    <citation type="submission" date="2017-01" db="EMBL/GenBank/DDBJ databases">
        <title>Draft genome sequence of Diplodia seriata F98.1, a fungal species involved in grapevine trunk diseases.</title>
        <authorList>
            <person name="Robert-Siegwald G."/>
            <person name="Vallet J."/>
            <person name="Abou-Mansour E."/>
            <person name="Xu J."/>
            <person name="Rey P."/>
            <person name="Bertsch C."/>
            <person name="Rego C."/>
            <person name="Larignon P."/>
            <person name="Fontaine F."/>
            <person name="Lebrun M.-H."/>
        </authorList>
    </citation>
    <scope>NUCLEOTIDE SEQUENCE [LARGE SCALE GENOMIC DNA]</scope>
    <source>
        <strain evidence="6 7">F98.1</strain>
    </source>
</reference>
<dbReference type="InterPro" id="IPR008927">
    <property type="entry name" value="6-PGluconate_DH-like_C_sf"/>
</dbReference>
<dbReference type="AlphaFoldDB" id="A0A1S8BN42"/>
<dbReference type="PANTHER" id="PTHR43765">
    <property type="entry name" value="2-DEHYDROPANTOATE 2-REDUCTASE-RELATED"/>
    <property type="match status" value="1"/>
</dbReference>
<evidence type="ECO:0000313" key="7">
    <source>
        <dbReference type="Proteomes" id="UP000190776"/>
    </source>
</evidence>
<evidence type="ECO:0000256" key="3">
    <source>
        <dbReference type="ARBA" id="ARBA00023002"/>
    </source>
</evidence>
<keyword evidence="3" id="KW-0560">Oxidoreductase</keyword>
<dbReference type="InterPro" id="IPR036883">
    <property type="entry name" value="PDCD5-like_sf"/>
</dbReference>
<sequence length="517" mass="56718">MLPHARHFAHTRPASQLDTRFQPEIDAALGVPRRIHIIGTGSVGKLVAHSLSSIMDPPPITLIFHKPSLMEAWREAGERIKLTTAGVTEAMGGFDAELAMPNRREHGKEIEFESDPMRTFVPDMKDSHLVTPDGTTAPRGQGADSMEPITNLIVTTKAPATVSAISAIKHRLSSSSTICFLQNGMGVIDEVNRDLFPDEATRPNYMQGIITHGVYSPSPFSATHAGMGTLQLSLLPRSPLTWDSGAAAPPSDDPDHELGPLQSSVWALSSRYLLRTITRSPALCAVGLAPTDLLCAQLEKLAINCLINPMTALLDVRNGALLYNFHFTRVMRLLLSEISLVIRSLPELQGVPNLDARFETSRLETMAVAVADKTRENISSMLADTRRGLHTEIRKARLAQLRQQNAGAQAGSGGEGSQEDSQRAREAEARQAILSQILLPEAADRLGRIRMVKESRAVDMENRLIMLARSGQLRQKVTEEQLKDLLGAVSEQEEKQQEKIVVQRRGGWDDDDDLLDL</sequence>
<comment type="similarity">
    <text evidence="1">Belongs to the PDCD5 family.</text>
</comment>
<feature type="region of interest" description="Disordered" evidence="4">
    <location>
        <begin position="404"/>
        <end position="426"/>
    </location>
</feature>
<dbReference type="EMBL" id="MSZU01000074">
    <property type="protein sequence ID" value="OMP88944.1"/>
    <property type="molecule type" value="Genomic_DNA"/>
</dbReference>
<dbReference type="GO" id="GO:0050661">
    <property type="term" value="F:NADP binding"/>
    <property type="evidence" value="ECO:0007669"/>
    <property type="project" value="TreeGrafter"/>
</dbReference>
<keyword evidence="2" id="KW-0521">NADP</keyword>
<dbReference type="InterPro" id="IPR036291">
    <property type="entry name" value="NAD(P)-bd_dom_sf"/>
</dbReference>
<evidence type="ECO:0000313" key="6">
    <source>
        <dbReference type="EMBL" id="OMP88944.1"/>
    </source>
</evidence>
<dbReference type="SUPFAM" id="SSF51735">
    <property type="entry name" value="NAD(P)-binding Rossmann-fold domains"/>
    <property type="match status" value="1"/>
</dbReference>
<evidence type="ECO:0000256" key="4">
    <source>
        <dbReference type="SAM" id="MobiDB-lite"/>
    </source>
</evidence>
<dbReference type="Pfam" id="PF02558">
    <property type="entry name" value="ApbA"/>
    <property type="match status" value="1"/>
</dbReference>
<dbReference type="Gene3D" id="1.10.1040.10">
    <property type="entry name" value="N-(1-d-carboxylethyl)-l-norvaline Dehydrogenase, domain 2"/>
    <property type="match status" value="1"/>
</dbReference>
<dbReference type="Proteomes" id="UP000190776">
    <property type="component" value="Unassembled WGS sequence"/>
</dbReference>
<name>A0A1S8BN42_9PEZI</name>